<comment type="caution">
    <text evidence="2">The sequence shown here is derived from an EMBL/GenBank/DDBJ whole genome shotgun (WGS) entry which is preliminary data.</text>
</comment>
<dbReference type="AlphaFoldDB" id="A0A0B8ZCC5"/>
<keyword evidence="3" id="KW-1185">Reference proteome</keyword>
<accession>A0A0B8ZCC5</accession>
<organism evidence="2 3">
    <name type="scientific">Novosphingobium subterraneum</name>
    <dbReference type="NCBI Taxonomy" id="48936"/>
    <lineage>
        <taxon>Bacteria</taxon>
        <taxon>Pseudomonadati</taxon>
        <taxon>Pseudomonadota</taxon>
        <taxon>Alphaproteobacteria</taxon>
        <taxon>Sphingomonadales</taxon>
        <taxon>Sphingomonadaceae</taxon>
        <taxon>Novosphingobium</taxon>
    </lineage>
</organism>
<gene>
    <name evidence="2" type="ORF">NJ75_03528</name>
</gene>
<dbReference type="RefSeq" id="WP_052242612.1">
    <property type="nucleotide sequence ID" value="NZ_JRVC01000020.1"/>
</dbReference>
<evidence type="ECO:0000313" key="3">
    <source>
        <dbReference type="Proteomes" id="UP000031338"/>
    </source>
</evidence>
<sequence length="271" mass="28336">MKLRLLLAPLAMLAAPLVAQDAAPVSRMIEGTLASGAKWQALVPANFNGSLLLWSHGYSPRIDPAEPAPAQYRDLLLAKGYALVASDYGAGGWSLEQAVPAQRATVEAFVAREGRPARVLAWGSSMGGLISTALAEQDRPVIDGALAMCPSIGGAVGMMNMGLDGAFATAALIAPNSGLSLVNVADDMANGRKAWRQSMLPVKPAKAGRGSHWRVCSAAFPAGPGPSVPNPLPTIPKRRLTRSPQRWSWAPSCRAMIRRAARAASSRGTPA</sequence>
<dbReference type="STRING" id="48936.NJ75_03528"/>
<dbReference type="InterPro" id="IPR029058">
    <property type="entry name" value="AB_hydrolase_fold"/>
</dbReference>
<feature type="chain" id="PRO_5002140655" description="Alpha/beta hydrolase" evidence="1">
    <location>
        <begin position="20"/>
        <end position="271"/>
    </location>
</feature>
<reference evidence="2 3" key="1">
    <citation type="submission" date="2014-10" db="EMBL/GenBank/DDBJ databases">
        <title>Draft genome sequence of Novosphingobium subterraneum DSM 12447.</title>
        <authorList>
            <person name="Gan H.M."/>
            <person name="Gan H.Y."/>
            <person name="Savka M.A."/>
        </authorList>
    </citation>
    <scope>NUCLEOTIDE SEQUENCE [LARGE SCALE GENOMIC DNA]</scope>
    <source>
        <strain evidence="2 3">DSM 12447</strain>
    </source>
</reference>
<protein>
    <recommendedName>
        <fullName evidence="4">Alpha/beta hydrolase</fullName>
    </recommendedName>
</protein>
<dbReference type="PATRIC" id="fig|48936.3.peg.3558"/>
<dbReference type="SUPFAM" id="SSF53474">
    <property type="entry name" value="alpha/beta-Hydrolases"/>
    <property type="match status" value="1"/>
</dbReference>
<name>A0A0B8ZCC5_9SPHN</name>
<evidence type="ECO:0000313" key="2">
    <source>
        <dbReference type="EMBL" id="KHS43908.1"/>
    </source>
</evidence>
<dbReference type="Proteomes" id="UP000031338">
    <property type="component" value="Unassembled WGS sequence"/>
</dbReference>
<keyword evidence="1" id="KW-0732">Signal</keyword>
<dbReference type="EMBL" id="JRVC01000020">
    <property type="protein sequence ID" value="KHS43908.1"/>
    <property type="molecule type" value="Genomic_DNA"/>
</dbReference>
<evidence type="ECO:0008006" key="4">
    <source>
        <dbReference type="Google" id="ProtNLM"/>
    </source>
</evidence>
<dbReference type="Gene3D" id="3.40.50.1820">
    <property type="entry name" value="alpha/beta hydrolase"/>
    <property type="match status" value="1"/>
</dbReference>
<evidence type="ECO:0000256" key="1">
    <source>
        <dbReference type="SAM" id="SignalP"/>
    </source>
</evidence>
<proteinExistence type="predicted"/>
<feature type="signal peptide" evidence="1">
    <location>
        <begin position="1"/>
        <end position="19"/>
    </location>
</feature>